<dbReference type="InterPro" id="IPR023833">
    <property type="entry name" value="Signal_pept_SipW-depend-type"/>
</dbReference>
<dbReference type="InterPro" id="IPR018247">
    <property type="entry name" value="EF_Hand_1_Ca_BS"/>
</dbReference>
<gene>
    <name evidence="2" type="ORF">ENR63_00945</name>
</gene>
<proteinExistence type="predicted"/>
<keyword evidence="1" id="KW-0812">Transmembrane</keyword>
<dbReference type="NCBIfam" id="TIGR04088">
    <property type="entry name" value="cognate_SipW"/>
    <property type="match status" value="1"/>
</dbReference>
<comment type="caution">
    <text evidence="2">The sequence shown here is derived from an EMBL/GenBank/DDBJ whole genome shotgun (WGS) entry which is preliminary data.</text>
</comment>
<evidence type="ECO:0008006" key="3">
    <source>
        <dbReference type="Google" id="ProtNLM"/>
    </source>
</evidence>
<evidence type="ECO:0000313" key="2">
    <source>
        <dbReference type="EMBL" id="HGW29476.1"/>
    </source>
</evidence>
<reference evidence="2" key="1">
    <citation type="journal article" date="2020" name="mSystems">
        <title>Genome- and Community-Level Interaction Insights into Carbon Utilization and Element Cycling Functions of Hydrothermarchaeota in Hydrothermal Sediment.</title>
        <authorList>
            <person name="Zhou Z."/>
            <person name="Liu Y."/>
            <person name="Xu W."/>
            <person name="Pan J."/>
            <person name="Luo Z.H."/>
            <person name="Li M."/>
        </authorList>
    </citation>
    <scope>NUCLEOTIDE SEQUENCE [LARGE SCALE GENOMIC DNA]</scope>
    <source>
        <strain evidence="2">SpSt-417</strain>
    </source>
</reference>
<feature type="transmembrane region" description="Helical" evidence="1">
    <location>
        <begin position="15"/>
        <end position="37"/>
    </location>
</feature>
<keyword evidence="1" id="KW-0472">Membrane</keyword>
<protein>
    <recommendedName>
        <fullName evidence="3">EF-hand domain-containing protein</fullName>
    </recommendedName>
</protein>
<dbReference type="EMBL" id="DSRT01000052">
    <property type="protein sequence ID" value="HGW29476.1"/>
    <property type="molecule type" value="Genomic_DNA"/>
</dbReference>
<dbReference type="AlphaFoldDB" id="A0A7C4XI30"/>
<name>A0A7C4XI30_UNCKA</name>
<sequence>MKGGDTQVQLINKKFLVYVFVSVVLLAVLAGGAYAAFSDKSEVKGVTISVGSADIKLLKELFRGATDSNLADSIQGPSFNSIGQTWTADFPLKVYNNATTPIALSSTAFYETAHDPEELRSYIYVEPLDWADNDGNGIVDPSELSSSYGKKTIVKWKTEGFDFGSMATGEIKGFVLRFSTQNMPTSKQGATGVFDFEISGVAVE</sequence>
<evidence type="ECO:0000256" key="1">
    <source>
        <dbReference type="SAM" id="Phobius"/>
    </source>
</evidence>
<organism evidence="2">
    <name type="scientific">candidate division WWE3 bacterium</name>
    <dbReference type="NCBI Taxonomy" id="2053526"/>
    <lineage>
        <taxon>Bacteria</taxon>
        <taxon>Katanobacteria</taxon>
    </lineage>
</organism>
<accession>A0A7C4XI30</accession>
<keyword evidence="1" id="KW-1133">Transmembrane helix</keyword>
<dbReference type="PROSITE" id="PS00018">
    <property type="entry name" value="EF_HAND_1"/>
    <property type="match status" value="1"/>
</dbReference>